<evidence type="ECO:0000256" key="1">
    <source>
        <dbReference type="ARBA" id="ARBA00005591"/>
    </source>
</evidence>
<comment type="caution">
    <text evidence="6">The sequence shown here is derived from an EMBL/GenBank/DDBJ whole genome shotgun (WGS) entry which is preliminary data.</text>
</comment>
<gene>
    <name evidence="6" type="ORF">HPULCUR_009789</name>
</gene>
<dbReference type="InterPro" id="IPR036509">
    <property type="entry name" value="Met_Sox_Rdtase_MsrA_sf"/>
</dbReference>
<evidence type="ECO:0000256" key="3">
    <source>
        <dbReference type="ARBA" id="ARBA00023002"/>
    </source>
</evidence>
<name>A0ABP9YBG0_9FUNG</name>
<dbReference type="Proteomes" id="UP001476247">
    <property type="component" value="Unassembled WGS sequence"/>
</dbReference>
<evidence type="ECO:0000256" key="4">
    <source>
        <dbReference type="ARBA" id="ARBA00030643"/>
    </source>
</evidence>
<evidence type="ECO:0000256" key="2">
    <source>
        <dbReference type="ARBA" id="ARBA00012502"/>
    </source>
</evidence>
<dbReference type="EMBL" id="BAABUJ010000034">
    <property type="protein sequence ID" value="GAA5804302.1"/>
    <property type="molecule type" value="Genomic_DNA"/>
</dbReference>
<dbReference type="NCBIfam" id="TIGR00401">
    <property type="entry name" value="msrA"/>
    <property type="match status" value="1"/>
</dbReference>
<keyword evidence="7" id="KW-1185">Reference proteome</keyword>
<dbReference type="EC" id="1.8.4.11" evidence="2"/>
<reference evidence="6 7" key="1">
    <citation type="submission" date="2024-04" db="EMBL/GenBank/DDBJ databases">
        <title>genome sequences of Mucor flavus KT1a and Helicostylum pulchrum KT1b strains isolation_sourced from the surface of a dry-aged beef.</title>
        <authorList>
            <person name="Toyotome T."/>
            <person name="Hosono M."/>
            <person name="Torimaru M."/>
            <person name="Fukuda K."/>
            <person name="Mikami N."/>
        </authorList>
    </citation>
    <scope>NUCLEOTIDE SEQUENCE [LARGE SCALE GENOMIC DNA]</scope>
    <source>
        <strain evidence="6 7">KT1b</strain>
    </source>
</reference>
<dbReference type="HAMAP" id="MF_01401">
    <property type="entry name" value="MsrA"/>
    <property type="match status" value="1"/>
</dbReference>
<dbReference type="Gene3D" id="3.30.1060.10">
    <property type="entry name" value="Peptide methionine sulphoxide reductase MsrA"/>
    <property type="match status" value="1"/>
</dbReference>
<accession>A0ABP9YBG0</accession>
<evidence type="ECO:0000313" key="7">
    <source>
        <dbReference type="Proteomes" id="UP001476247"/>
    </source>
</evidence>
<protein>
    <recommendedName>
        <fullName evidence="2">peptide-methionine (S)-S-oxide reductase</fullName>
        <ecNumber evidence="2">1.8.4.11</ecNumber>
    </recommendedName>
    <alternativeName>
        <fullName evidence="4">Peptide-methionine (S)-S-oxide reductase</fullName>
    </alternativeName>
</protein>
<sequence length="169" mass="19384">MPAITIEKATFAAGCFWGVEHIFNKHFKDIGIVTRVGYIGGELDNPNYTLVKTGTTNHAEACEITYDPSKVSYETLTEFFYKLHDPTTANFQGPDVGTQYRSGIFYHNDQQKAIAERVTKQVQEKHYPKDTIVTTLEPADTFYNAEDYHQLYLQNNPEGYACPTHYLRW</sequence>
<dbReference type="InterPro" id="IPR002569">
    <property type="entry name" value="Met_Sox_Rdtase_MsrA_dom"/>
</dbReference>
<dbReference type="Pfam" id="PF01625">
    <property type="entry name" value="PMSR"/>
    <property type="match status" value="1"/>
</dbReference>
<feature type="domain" description="Peptide methionine sulphoxide reductase MsrA" evidence="5">
    <location>
        <begin position="8"/>
        <end position="161"/>
    </location>
</feature>
<dbReference type="PANTHER" id="PTHR43774">
    <property type="entry name" value="PEPTIDE METHIONINE SULFOXIDE REDUCTASE"/>
    <property type="match status" value="1"/>
</dbReference>
<evidence type="ECO:0000259" key="5">
    <source>
        <dbReference type="Pfam" id="PF01625"/>
    </source>
</evidence>
<comment type="similarity">
    <text evidence="1">Belongs to the MsrA Met sulfoxide reductase family.</text>
</comment>
<dbReference type="PANTHER" id="PTHR43774:SF1">
    <property type="entry name" value="PEPTIDE METHIONINE SULFOXIDE REDUCTASE MSRA 2"/>
    <property type="match status" value="1"/>
</dbReference>
<dbReference type="SUPFAM" id="SSF55068">
    <property type="entry name" value="Peptide methionine sulfoxide reductase"/>
    <property type="match status" value="1"/>
</dbReference>
<organism evidence="6 7">
    <name type="scientific">Helicostylum pulchrum</name>
    <dbReference type="NCBI Taxonomy" id="562976"/>
    <lineage>
        <taxon>Eukaryota</taxon>
        <taxon>Fungi</taxon>
        <taxon>Fungi incertae sedis</taxon>
        <taxon>Mucoromycota</taxon>
        <taxon>Mucoromycotina</taxon>
        <taxon>Mucoromycetes</taxon>
        <taxon>Mucorales</taxon>
        <taxon>Mucorineae</taxon>
        <taxon>Mucoraceae</taxon>
        <taxon>Helicostylum</taxon>
    </lineage>
</organism>
<evidence type="ECO:0000313" key="6">
    <source>
        <dbReference type="EMBL" id="GAA5804302.1"/>
    </source>
</evidence>
<proteinExistence type="inferred from homology"/>
<keyword evidence="3" id="KW-0560">Oxidoreductase</keyword>